<keyword evidence="5 10" id="KW-0223">Dioxygenase</keyword>
<keyword evidence="6" id="KW-0560">Oxidoreductase</keyword>
<keyword evidence="2" id="KW-0479">Metal-binding</keyword>
<dbReference type="AlphaFoldDB" id="A0A2S6ZIB1"/>
<dbReference type="InterPro" id="IPR005123">
    <property type="entry name" value="Oxoglu/Fe-dep_dioxygenase_dom"/>
</dbReference>
<proteinExistence type="predicted"/>
<keyword evidence="11" id="KW-1185">Reference proteome</keyword>
<dbReference type="PROSITE" id="PS51471">
    <property type="entry name" value="FE2OG_OXY"/>
    <property type="match status" value="1"/>
</dbReference>
<keyword evidence="7" id="KW-0408">Iron</keyword>
<organism evidence="10 11">
    <name type="scientific">Xanthomonas theicola</name>
    <dbReference type="NCBI Taxonomy" id="56464"/>
    <lineage>
        <taxon>Bacteria</taxon>
        <taxon>Pseudomonadati</taxon>
        <taxon>Pseudomonadota</taxon>
        <taxon>Gammaproteobacteria</taxon>
        <taxon>Lysobacterales</taxon>
        <taxon>Lysobacteraceae</taxon>
        <taxon>Xanthomonas</taxon>
    </lineage>
</organism>
<comment type="caution">
    <text evidence="10">The sequence shown here is derived from an EMBL/GenBank/DDBJ whole genome shotgun (WGS) entry which is preliminary data.</text>
</comment>
<dbReference type="EMBL" id="MIGX01000019">
    <property type="protein sequence ID" value="PPT91926.1"/>
    <property type="molecule type" value="Genomic_DNA"/>
</dbReference>
<dbReference type="GO" id="GO:0016787">
    <property type="term" value="F:hydrolase activity"/>
    <property type="evidence" value="ECO:0007669"/>
    <property type="project" value="UniProtKB-ARBA"/>
</dbReference>
<dbReference type="GO" id="GO:0032451">
    <property type="term" value="F:demethylase activity"/>
    <property type="evidence" value="ECO:0007669"/>
    <property type="project" value="UniProtKB-ARBA"/>
</dbReference>
<dbReference type="FunFam" id="2.60.120.590:FF:000004">
    <property type="entry name" value="DNA oxidative demethylase ALKBH2"/>
    <property type="match status" value="1"/>
</dbReference>
<evidence type="ECO:0000256" key="3">
    <source>
        <dbReference type="ARBA" id="ARBA00022763"/>
    </source>
</evidence>
<keyword evidence="8" id="KW-0234">DNA repair</keyword>
<reference evidence="10 11" key="1">
    <citation type="submission" date="2016-08" db="EMBL/GenBank/DDBJ databases">
        <title>Evolution of the type three secretion system and type three effector repertoires in Xanthomonas.</title>
        <authorList>
            <person name="Merda D."/>
            <person name="Briand M."/>
            <person name="Bosis E."/>
            <person name="Rousseau C."/>
            <person name="Portier P."/>
            <person name="Jacques M.-A."/>
            <person name="Fischer-Le Saux M."/>
        </authorList>
    </citation>
    <scope>NUCLEOTIDE SEQUENCE [LARGE SCALE GENOMIC DNA]</scope>
    <source>
        <strain evidence="10 11">CFBP 4691</strain>
    </source>
</reference>
<evidence type="ECO:0000256" key="1">
    <source>
        <dbReference type="ARBA" id="ARBA00001954"/>
    </source>
</evidence>
<evidence type="ECO:0000256" key="8">
    <source>
        <dbReference type="ARBA" id="ARBA00023204"/>
    </source>
</evidence>
<evidence type="ECO:0000256" key="6">
    <source>
        <dbReference type="ARBA" id="ARBA00023002"/>
    </source>
</evidence>
<sequence>MQLDLPGADVRWLPGWLAPADAAALFAQLLEAVSWEVHRIRLFGRLVDSPRLSCWIGDPEASYRYSGTRFAPHPWPPALRPLRARLAAETGVAFNSVLANRYRDGRDAMGWHSDDEKELGPRPLIASLSLGATRRFVLRHCTEPALRQALELTPGGLLLMGGDTQRLYRHALPRTVRPVGERINLTFRRIAAIRSAFDLNLSKR</sequence>
<dbReference type="GO" id="GO:0046872">
    <property type="term" value="F:metal ion binding"/>
    <property type="evidence" value="ECO:0007669"/>
    <property type="project" value="UniProtKB-KW"/>
</dbReference>
<evidence type="ECO:0000256" key="4">
    <source>
        <dbReference type="ARBA" id="ARBA00022842"/>
    </source>
</evidence>
<dbReference type="OrthoDB" id="190276at2"/>
<dbReference type="GO" id="GO:0051213">
    <property type="term" value="F:dioxygenase activity"/>
    <property type="evidence" value="ECO:0007669"/>
    <property type="project" value="UniProtKB-KW"/>
</dbReference>
<gene>
    <name evidence="10" type="ORF">XthCFBP4691_06115</name>
</gene>
<keyword evidence="3" id="KW-0227">DNA damage</keyword>
<dbReference type="Proteomes" id="UP000239898">
    <property type="component" value="Unassembled WGS sequence"/>
</dbReference>
<evidence type="ECO:0000256" key="5">
    <source>
        <dbReference type="ARBA" id="ARBA00022964"/>
    </source>
</evidence>
<dbReference type="PANTHER" id="PTHR31212:SF4">
    <property type="entry name" value="ALPHA-KETOGLUTARATE-DEPENDENT DIOXYGENASE ALKB HOMOLOG 3"/>
    <property type="match status" value="1"/>
</dbReference>
<evidence type="ECO:0000313" key="11">
    <source>
        <dbReference type="Proteomes" id="UP000239898"/>
    </source>
</evidence>
<evidence type="ECO:0000259" key="9">
    <source>
        <dbReference type="PROSITE" id="PS51471"/>
    </source>
</evidence>
<dbReference type="GO" id="GO:0140097">
    <property type="term" value="F:catalytic activity, acting on DNA"/>
    <property type="evidence" value="ECO:0007669"/>
    <property type="project" value="UniProtKB-ARBA"/>
</dbReference>
<keyword evidence="4" id="KW-0460">Magnesium</keyword>
<dbReference type="Pfam" id="PF13532">
    <property type="entry name" value="2OG-FeII_Oxy_2"/>
    <property type="match status" value="1"/>
</dbReference>
<dbReference type="InterPro" id="IPR032854">
    <property type="entry name" value="ALKBH3"/>
</dbReference>
<name>A0A2S6ZIB1_9XANT</name>
<dbReference type="GO" id="GO:0016705">
    <property type="term" value="F:oxidoreductase activity, acting on paired donors, with incorporation or reduction of molecular oxygen"/>
    <property type="evidence" value="ECO:0007669"/>
    <property type="project" value="UniProtKB-ARBA"/>
</dbReference>
<accession>A0A2S6ZIB1</accession>
<evidence type="ECO:0000256" key="7">
    <source>
        <dbReference type="ARBA" id="ARBA00023004"/>
    </source>
</evidence>
<evidence type="ECO:0000313" key="10">
    <source>
        <dbReference type="EMBL" id="PPT91926.1"/>
    </source>
</evidence>
<dbReference type="SUPFAM" id="SSF51197">
    <property type="entry name" value="Clavaminate synthase-like"/>
    <property type="match status" value="1"/>
</dbReference>
<feature type="domain" description="Fe2OG dioxygenase" evidence="9">
    <location>
        <begin position="93"/>
        <end position="191"/>
    </location>
</feature>
<dbReference type="Gene3D" id="2.60.120.590">
    <property type="entry name" value="Alpha-ketoglutarate-dependent dioxygenase AlkB-like"/>
    <property type="match status" value="1"/>
</dbReference>
<evidence type="ECO:0000256" key="2">
    <source>
        <dbReference type="ARBA" id="ARBA00022723"/>
    </source>
</evidence>
<comment type="cofactor">
    <cofactor evidence="1">
        <name>Fe(2+)</name>
        <dbReference type="ChEBI" id="CHEBI:29033"/>
    </cofactor>
</comment>
<dbReference type="PANTHER" id="PTHR31212">
    <property type="entry name" value="ALPHA-KETOGLUTARATE-DEPENDENT DIOXYGENASE ALKB HOMOLOG 3"/>
    <property type="match status" value="1"/>
</dbReference>
<dbReference type="RefSeq" id="WP_128419598.1">
    <property type="nucleotide sequence ID" value="NZ_CP049017.1"/>
</dbReference>
<dbReference type="InterPro" id="IPR027450">
    <property type="entry name" value="AlkB-like"/>
</dbReference>
<dbReference type="InterPro" id="IPR037151">
    <property type="entry name" value="AlkB-like_sf"/>
</dbReference>
<protein>
    <submittedName>
        <fullName evidence="10">Alpha-ketoglutarate-dependent dioxygenase AlkB</fullName>
    </submittedName>
</protein>
<dbReference type="GO" id="GO:0006307">
    <property type="term" value="P:DNA alkylation repair"/>
    <property type="evidence" value="ECO:0007669"/>
    <property type="project" value="InterPro"/>
</dbReference>